<dbReference type="AlphaFoldDB" id="X1U3H4"/>
<accession>X1U3H4</accession>
<organism evidence="1">
    <name type="scientific">marine sediment metagenome</name>
    <dbReference type="NCBI Taxonomy" id="412755"/>
    <lineage>
        <taxon>unclassified sequences</taxon>
        <taxon>metagenomes</taxon>
        <taxon>ecological metagenomes</taxon>
    </lineage>
</organism>
<proteinExistence type="predicted"/>
<gene>
    <name evidence="1" type="ORF">S12H4_30990</name>
</gene>
<evidence type="ECO:0000313" key="1">
    <source>
        <dbReference type="EMBL" id="GAI94370.1"/>
    </source>
</evidence>
<sequence length="29" mass="3156">TNLFRARWGLATKEELPGDVWAKVAGGVL</sequence>
<protein>
    <submittedName>
        <fullName evidence="1">Uncharacterized protein</fullName>
    </submittedName>
</protein>
<comment type="caution">
    <text evidence="1">The sequence shown here is derived from an EMBL/GenBank/DDBJ whole genome shotgun (WGS) entry which is preliminary data.</text>
</comment>
<feature type="non-terminal residue" evidence="1">
    <location>
        <position position="1"/>
    </location>
</feature>
<reference evidence="1" key="1">
    <citation type="journal article" date="2014" name="Front. Microbiol.">
        <title>High frequency of phylogenetically diverse reductive dehalogenase-homologous genes in deep subseafloor sedimentary metagenomes.</title>
        <authorList>
            <person name="Kawai M."/>
            <person name="Futagami T."/>
            <person name="Toyoda A."/>
            <person name="Takaki Y."/>
            <person name="Nishi S."/>
            <person name="Hori S."/>
            <person name="Arai W."/>
            <person name="Tsubouchi T."/>
            <person name="Morono Y."/>
            <person name="Uchiyama I."/>
            <person name="Ito T."/>
            <person name="Fujiyama A."/>
            <person name="Inagaki F."/>
            <person name="Takami H."/>
        </authorList>
    </citation>
    <scope>NUCLEOTIDE SEQUENCE</scope>
    <source>
        <strain evidence="1">Expedition CK06-06</strain>
    </source>
</reference>
<name>X1U3H4_9ZZZZ</name>
<dbReference type="EMBL" id="BARW01018049">
    <property type="protein sequence ID" value="GAI94370.1"/>
    <property type="molecule type" value="Genomic_DNA"/>
</dbReference>